<feature type="compositionally biased region" description="Basic residues" evidence="1">
    <location>
        <begin position="105"/>
        <end position="114"/>
    </location>
</feature>
<protein>
    <submittedName>
        <fullName evidence="2">Uncharacterized protein</fullName>
    </submittedName>
</protein>
<reference evidence="2" key="3">
    <citation type="submission" date="2025-09" db="UniProtKB">
        <authorList>
            <consortium name="Ensembl"/>
        </authorList>
    </citation>
    <scope>IDENTIFICATION</scope>
</reference>
<reference evidence="2 3" key="1">
    <citation type="submission" date="2016-06" db="EMBL/GenBank/DDBJ databases">
        <title>Genome of Rhinopithecus bieti.</title>
        <authorList>
            <person name="Wu"/>
            <person name="C.-I. and Zhang"/>
            <person name="Y."/>
        </authorList>
    </citation>
    <scope>NUCLEOTIDE SEQUENCE</scope>
</reference>
<dbReference type="AlphaFoldDB" id="A0A2K6LZB6"/>
<feature type="region of interest" description="Disordered" evidence="1">
    <location>
        <begin position="30"/>
        <end position="49"/>
    </location>
</feature>
<evidence type="ECO:0000256" key="1">
    <source>
        <dbReference type="SAM" id="MobiDB-lite"/>
    </source>
</evidence>
<feature type="compositionally biased region" description="Low complexity" evidence="1">
    <location>
        <begin position="74"/>
        <end position="89"/>
    </location>
</feature>
<evidence type="ECO:0000313" key="2">
    <source>
        <dbReference type="Ensembl" id="ENSRBIP00000028834.1"/>
    </source>
</evidence>
<dbReference type="OMA" id="PEEAYNH"/>
<reference evidence="2" key="2">
    <citation type="submission" date="2025-08" db="UniProtKB">
        <authorList>
            <consortium name="Ensembl"/>
        </authorList>
    </citation>
    <scope>IDENTIFICATION</scope>
</reference>
<name>A0A2K6LZB6_RHIBE</name>
<evidence type="ECO:0000313" key="3">
    <source>
        <dbReference type="Proteomes" id="UP000233180"/>
    </source>
</evidence>
<dbReference type="Ensembl" id="ENSRBIT00000052780.1">
    <property type="protein sequence ID" value="ENSRBIP00000028834.1"/>
    <property type="gene ID" value="ENSRBIG00000038310.1"/>
</dbReference>
<dbReference type="GeneTree" id="ENSGT00910000147510"/>
<organism evidence="2 3">
    <name type="scientific">Rhinopithecus bieti</name>
    <name type="common">Black snub-nosed monkey</name>
    <name type="synonym">Pygathrix bieti</name>
    <dbReference type="NCBI Taxonomy" id="61621"/>
    <lineage>
        <taxon>Eukaryota</taxon>
        <taxon>Metazoa</taxon>
        <taxon>Chordata</taxon>
        <taxon>Craniata</taxon>
        <taxon>Vertebrata</taxon>
        <taxon>Euteleostomi</taxon>
        <taxon>Mammalia</taxon>
        <taxon>Eutheria</taxon>
        <taxon>Euarchontoglires</taxon>
        <taxon>Primates</taxon>
        <taxon>Haplorrhini</taxon>
        <taxon>Catarrhini</taxon>
        <taxon>Cercopithecidae</taxon>
        <taxon>Colobinae</taxon>
        <taxon>Rhinopithecus</taxon>
    </lineage>
</organism>
<accession>A0A2K6LZB6</accession>
<sequence length="131" mass="13605">MGSHLQHVGPDPVLSGSCTLSPKPFSFCPALPNVKPAVSPPLPKGVSEPLLGATKDRATFCPSRAGLGTAMRQASSPPASSRGRALSRPISPLLPGPEEVSNHRTPPRPGRRGSSKVPPRCRGLDGSWACL</sequence>
<dbReference type="Proteomes" id="UP000233180">
    <property type="component" value="Unassembled WGS sequence"/>
</dbReference>
<keyword evidence="3" id="KW-1185">Reference proteome</keyword>
<feature type="region of interest" description="Disordered" evidence="1">
    <location>
        <begin position="65"/>
        <end position="131"/>
    </location>
</feature>
<proteinExistence type="predicted"/>